<feature type="compositionally biased region" description="Polar residues" evidence="1">
    <location>
        <begin position="76"/>
        <end position="122"/>
    </location>
</feature>
<evidence type="ECO:0000313" key="2">
    <source>
        <dbReference type="EMBL" id="TKA46334.1"/>
    </source>
</evidence>
<dbReference type="EMBL" id="NAJN01002939">
    <property type="protein sequence ID" value="TKA46334.1"/>
    <property type="molecule type" value="Genomic_DNA"/>
</dbReference>
<gene>
    <name evidence="2" type="ORF">B0A49_13321</name>
</gene>
<proteinExistence type="predicted"/>
<dbReference type="Proteomes" id="UP000308768">
    <property type="component" value="Unassembled WGS sequence"/>
</dbReference>
<feature type="compositionally biased region" description="Basic and acidic residues" evidence="1">
    <location>
        <begin position="161"/>
        <end position="179"/>
    </location>
</feature>
<reference evidence="2 3" key="1">
    <citation type="submission" date="2017-03" db="EMBL/GenBank/DDBJ databases">
        <title>Genomes of endolithic fungi from Antarctica.</title>
        <authorList>
            <person name="Coleine C."/>
            <person name="Masonjones S."/>
            <person name="Stajich J.E."/>
        </authorList>
    </citation>
    <scope>NUCLEOTIDE SEQUENCE [LARGE SCALE GENOMIC DNA]</scope>
    <source>
        <strain evidence="2 3">CCFEE 5187</strain>
    </source>
</reference>
<evidence type="ECO:0000313" key="3">
    <source>
        <dbReference type="Proteomes" id="UP000308768"/>
    </source>
</evidence>
<feature type="non-terminal residue" evidence="2">
    <location>
        <position position="234"/>
    </location>
</feature>
<keyword evidence="3" id="KW-1185">Reference proteome</keyword>
<feature type="compositionally biased region" description="Low complexity" evidence="1">
    <location>
        <begin position="9"/>
        <end position="22"/>
    </location>
</feature>
<comment type="caution">
    <text evidence="2">The sequence shown here is derived from an EMBL/GenBank/DDBJ whole genome shotgun (WGS) entry which is preliminary data.</text>
</comment>
<evidence type="ECO:0000256" key="1">
    <source>
        <dbReference type="SAM" id="MobiDB-lite"/>
    </source>
</evidence>
<feature type="compositionally biased region" description="Basic and acidic residues" evidence="1">
    <location>
        <begin position="127"/>
        <end position="142"/>
    </location>
</feature>
<protein>
    <submittedName>
        <fullName evidence="2">Uncharacterized protein</fullName>
    </submittedName>
</protein>
<organism evidence="2 3">
    <name type="scientific">Cryomyces minteri</name>
    <dbReference type="NCBI Taxonomy" id="331657"/>
    <lineage>
        <taxon>Eukaryota</taxon>
        <taxon>Fungi</taxon>
        <taxon>Dikarya</taxon>
        <taxon>Ascomycota</taxon>
        <taxon>Pezizomycotina</taxon>
        <taxon>Dothideomycetes</taxon>
        <taxon>Dothideomycetes incertae sedis</taxon>
        <taxon>Cryomyces</taxon>
    </lineage>
</organism>
<feature type="compositionally biased region" description="Basic and acidic residues" evidence="1">
    <location>
        <begin position="210"/>
        <end position="234"/>
    </location>
</feature>
<sequence>MTGRRPLLSEQSQGSGYPPSSSLEKPTRQTTTPAVQEGLTHESWLPSVSIRQPDLQPSPPSANNVDESDLIFLTYPNPNFDLQSTEDYSSLDNSWSTQNSFNPSNATYSSTQLTQVSESSVSPGDLLQERRATVGPGRRDIDGQNIISSAPAISAPLVPEVSRRERSQMDQPSECDHDSSSQPSPKQPKLSAPEERVAEEDAELLTTWLEKNKREPSIEEKHELADLAKLRPET</sequence>
<name>A0A4U0VBN0_9PEZI</name>
<feature type="compositionally biased region" description="Low complexity" evidence="1">
    <location>
        <begin position="180"/>
        <end position="189"/>
    </location>
</feature>
<dbReference type="AlphaFoldDB" id="A0A4U0VBN0"/>
<feature type="region of interest" description="Disordered" evidence="1">
    <location>
        <begin position="1"/>
        <end position="234"/>
    </location>
</feature>
<accession>A0A4U0VBN0</accession>